<dbReference type="FunFam" id="3.30.730.10:FF:000002">
    <property type="entry name" value="AP2-like ethylene-responsive transcription factor"/>
    <property type="match status" value="1"/>
</dbReference>
<evidence type="ECO:0000256" key="3">
    <source>
        <dbReference type="ARBA" id="ARBA00023015"/>
    </source>
</evidence>
<dbReference type="OrthoDB" id="207175at2759"/>
<comment type="caution">
    <text evidence="10">The sequence shown here is derived from an EMBL/GenBank/DDBJ whole genome shotgun (WGS) entry which is preliminary data.</text>
</comment>
<evidence type="ECO:0000256" key="8">
    <source>
        <dbReference type="SAM" id="MobiDB-lite"/>
    </source>
</evidence>
<feature type="compositionally biased region" description="Low complexity" evidence="8">
    <location>
        <begin position="250"/>
        <end position="271"/>
    </location>
</feature>
<organism evidence="10 11">
    <name type="scientific">Zizania palustris</name>
    <name type="common">Northern wild rice</name>
    <dbReference type="NCBI Taxonomy" id="103762"/>
    <lineage>
        <taxon>Eukaryota</taxon>
        <taxon>Viridiplantae</taxon>
        <taxon>Streptophyta</taxon>
        <taxon>Embryophyta</taxon>
        <taxon>Tracheophyta</taxon>
        <taxon>Spermatophyta</taxon>
        <taxon>Magnoliopsida</taxon>
        <taxon>Liliopsida</taxon>
        <taxon>Poales</taxon>
        <taxon>Poaceae</taxon>
        <taxon>BOP clade</taxon>
        <taxon>Oryzoideae</taxon>
        <taxon>Oryzeae</taxon>
        <taxon>Zizaniinae</taxon>
        <taxon>Zizania</taxon>
    </lineage>
</organism>
<accession>A0A8J6BHX8</accession>
<evidence type="ECO:0000256" key="7">
    <source>
        <dbReference type="ARBA" id="ARBA00037973"/>
    </source>
</evidence>
<comment type="subcellular location">
    <subcellularLocation>
        <location evidence="1">Nucleus</location>
    </subcellularLocation>
</comment>
<keyword evidence="3" id="KW-0805">Transcription regulation</keyword>
<evidence type="ECO:0000313" key="11">
    <source>
        <dbReference type="Proteomes" id="UP000729402"/>
    </source>
</evidence>
<reference evidence="10" key="1">
    <citation type="journal article" date="2021" name="bioRxiv">
        <title>Whole Genome Assembly and Annotation of Northern Wild Rice, Zizania palustris L., Supports a Whole Genome Duplication in the Zizania Genus.</title>
        <authorList>
            <person name="Haas M."/>
            <person name="Kono T."/>
            <person name="Macchietto M."/>
            <person name="Millas R."/>
            <person name="McGilp L."/>
            <person name="Shao M."/>
            <person name="Duquette J."/>
            <person name="Hirsch C.N."/>
            <person name="Kimball J."/>
        </authorList>
    </citation>
    <scope>NUCLEOTIDE SEQUENCE</scope>
    <source>
        <tissue evidence="10">Fresh leaf tissue</tissue>
    </source>
</reference>
<feature type="compositionally biased region" description="Polar residues" evidence="8">
    <location>
        <begin position="276"/>
        <end position="285"/>
    </location>
</feature>
<dbReference type="GO" id="GO:0003700">
    <property type="term" value="F:DNA-binding transcription factor activity"/>
    <property type="evidence" value="ECO:0007669"/>
    <property type="project" value="InterPro"/>
</dbReference>
<keyword evidence="11" id="KW-1185">Reference proteome</keyword>
<dbReference type="EMBL" id="JAAALK010000082">
    <property type="protein sequence ID" value="KAG8087524.1"/>
    <property type="molecule type" value="Genomic_DNA"/>
</dbReference>
<evidence type="ECO:0000256" key="4">
    <source>
        <dbReference type="ARBA" id="ARBA00023125"/>
    </source>
</evidence>
<dbReference type="PROSITE" id="PS51032">
    <property type="entry name" value="AP2_ERF"/>
    <property type="match status" value="2"/>
</dbReference>
<dbReference type="PANTHER" id="PTHR32467">
    <property type="entry name" value="AP2-LIKE ETHYLENE-RESPONSIVE TRANSCRIPTION FACTOR"/>
    <property type="match status" value="1"/>
</dbReference>
<dbReference type="CDD" id="cd00018">
    <property type="entry name" value="AP2"/>
    <property type="match status" value="1"/>
</dbReference>
<keyword evidence="4" id="KW-0238">DNA-binding</keyword>
<evidence type="ECO:0000256" key="5">
    <source>
        <dbReference type="ARBA" id="ARBA00023163"/>
    </source>
</evidence>
<evidence type="ECO:0000256" key="6">
    <source>
        <dbReference type="ARBA" id="ARBA00023242"/>
    </source>
</evidence>
<dbReference type="SMART" id="SM00380">
    <property type="entry name" value="AP2"/>
    <property type="match status" value="2"/>
</dbReference>
<dbReference type="PANTHER" id="PTHR32467:SF147">
    <property type="entry name" value="AP2-EREBP TRANSCRIPTION FACTOR"/>
    <property type="match status" value="1"/>
</dbReference>
<evidence type="ECO:0000313" key="10">
    <source>
        <dbReference type="EMBL" id="KAG8087524.1"/>
    </source>
</evidence>
<dbReference type="InterPro" id="IPR001471">
    <property type="entry name" value="AP2/ERF_dom"/>
</dbReference>
<dbReference type="GO" id="GO:0005634">
    <property type="term" value="C:nucleus"/>
    <property type="evidence" value="ECO:0007669"/>
    <property type="project" value="UniProtKB-SubCell"/>
</dbReference>
<evidence type="ECO:0000256" key="2">
    <source>
        <dbReference type="ARBA" id="ARBA00022737"/>
    </source>
</evidence>
<feature type="domain" description="AP2/ERF" evidence="9">
    <location>
        <begin position="74"/>
        <end position="132"/>
    </location>
</feature>
<feature type="region of interest" description="Disordered" evidence="8">
    <location>
        <begin position="250"/>
        <end position="285"/>
    </location>
</feature>
<proteinExistence type="inferred from homology"/>
<name>A0A8J6BHX8_ZIZPA</name>
<keyword evidence="5" id="KW-0804">Transcription</keyword>
<dbReference type="Proteomes" id="UP000729402">
    <property type="component" value="Unassembled WGS sequence"/>
</dbReference>
<evidence type="ECO:0000259" key="9">
    <source>
        <dbReference type="PROSITE" id="PS51032"/>
    </source>
</evidence>
<comment type="similarity">
    <text evidence="7">Belongs to the AP2/ERF transcription factor family. AP2 subfamily.</text>
</comment>
<evidence type="ECO:0000256" key="1">
    <source>
        <dbReference type="ARBA" id="ARBA00004123"/>
    </source>
</evidence>
<dbReference type="Pfam" id="PF00847">
    <property type="entry name" value="AP2"/>
    <property type="match status" value="1"/>
</dbReference>
<gene>
    <name evidence="10" type="ORF">GUJ93_ZPchr0010g9413</name>
</gene>
<protein>
    <recommendedName>
        <fullName evidence="9">AP2/ERF domain-containing protein</fullName>
    </recommendedName>
</protein>
<feature type="domain" description="AP2/ERF" evidence="9">
    <location>
        <begin position="1"/>
        <end position="38"/>
    </location>
</feature>
<sequence length="337" mass="36379">MAGRAVYLGAYDGEEAAARAYDLAALKYWGHDAVLNFPLSTYDEELKEMGGQSREEYIGSLRRKSSGFSRGVSKYRGVARHHHNGKWEARIGRVFGNKYLYLGTYATQEEAAVAYDIAAIEHRGLNAVTNFDINLYIKCYQSCRSTGAADDGLDVDAGTESPSQGIVGMVSAQHPVTMDDLDEAIVASLLDDEQPLSSSTTTHQHQQRADHVVVAQLPPPLARAPSTSALGLLLQSPKFKEIIEQAALEPSSSGSSISNSGSSPSSSSSSPTSPPKQDQYSIGASSVPCSFPDDVQTYFGFEDDDFGFVEIDTFLFGDLPDLGSYAAPMFHCEPDFS</sequence>
<keyword evidence="2" id="KW-0677">Repeat</keyword>
<reference evidence="10" key="2">
    <citation type="submission" date="2021-02" db="EMBL/GenBank/DDBJ databases">
        <authorList>
            <person name="Kimball J.A."/>
            <person name="Haas M.W."/>
            <person name="Macchietto M."/>
            <person name="Kono T."/>
            <person name="Duquette J."/>
            <person name="Shao M."/>
        </authorList>
    </citation>
    <scope>NUCLEOTIDE SEQUENCE</scope>
    <source>
        <tissue evidence="10">Fresh leaf tissue</tissue>
    </source>
</reference>
<dbReference type="GO" id="GO:0003677">
    <property type="term" value="F:DNA binding"/>
    <property type="evidence" value="ECO:0007669"/>
    <property type="project" value="UniProtKB-KW"/>
</dbReference>
<dbReference type="AlphaFoldDB" id="A0A8J6BHX8"/>
<keyword evidence="6" id="KW-0539">Nucleus</keyword>